<name>A0A5B7G3S0_PORTR</name>
<keyword evidence="3" id="KW-1185">Reference proteome</keyword>
<dbReference type="Proteomes" id="UP000324222">
    <property type="component" value="Unassembled WGS sequence"/>
</dbReference>
<evidence type="ECO:0000256" key="1">
    <source>
        <dbReference type="SAM" id="MobiDB-lite"/>
    </source>
</evidence>
<dbReference type="EMBL" id="VSRR010011756">
    <property type="protein sequence ID" value="MPC53602.1"/>
    <property type="molecule type" value="Genomic_DNA"/>
</dbReference>
<feature type="region of interest" description="Disordered" evidence="1">
    <location>
        <begin position="63"/>
        <end position="104"/>
    </location>
</feature>
<dbReference type="AlphaFoldDB" id="A0A5B7G3S0"/>
<evidence type="ECO:0000313" key="3">
    <source>
        <dbReference type="Proteomes" id="UP000324222"/>
    </source>
</evidence>
<protein>
    <submittedName>
        <fullName evidence="2">Uncharacterized protein</fullName>
    </submittedName>
</protein>
<evidence type="ECO:0000313" key="2">
    <source>
        <dbReference type="EMBL" id="MPC53602.1"/>
    </source>
</evidence>
<feature type="region of interest" description="Disordered" evidence="1">
    <location>
        <begin position="154"/>
        <end position="198"/>
    </location>
</feature>
<gene>
    <name evidence="2" type="ORF">E2C01_047503</name>
</gene>
<organism evidence="2 3">
    <name type="scientific">Portunus trituberculatus</name>
    <name type="common">Swimming crab</name>
    <name type="synonym">Neptunus trituberculatus</name>
    <dbReference type="NCBI Taxonomy" id="210409"/>
    <lineage>
        <taxon>Eukaryota</taxon>
        <taxon>Metazoa</taxon>
        <taxon>Ecdysozoa</taxon>
        <taxon>Arthropoda</taxon>
        <taxon>Crustacea</taxon>
        <taxon>Multicrustacea</taxon>
        <taxon>Malacostraca</taxon>
        <taxon>Eumalacostraca</taxon>
        <taxon>Eucarida</taxon>
        <taxon>Decapoda</taxon>
        <taxon>Pleocyemata</taxon>
        <taxon>Brachyura</taxon>
        <taxon>Eubrachyura</taxon>
        <taxon>Portunoidea</taxon>
        <taxon>Portunidae</taxon>
        <taxon>Portuninae</taxon>
        <taxon>Portunus</taxon>
    </lineage>
</organism>
<comment type="caution">
    <text evidence="2">The sequence shown here is derived from an EMBL/GenBank/DDBJ whole genome shotgun (WGS) entry which is preliminary data.</text>
</comment>
<reference evidence="2 3" key="1">
    <citation type="submission" date="2019-05" db="EMBL/GenBank/DDBJ databases">
        <title>Another draft genome of Portunus trituberculatus and its Hox gene families provides insights of decapod evolution.</title>
        <authorList>
            <person name="Jeong J.-H."/>
            <person name="Song I."/>
            <person name="Kim S."/>
            <person name="Choi T."/>
            <person name="Kim D."/>
            <person name="Ryu S."/>
            <person name="Kim W."/>
        </authorList>
    </citation>
    <scope>NUCLEOTIDE SEQUENCE [LARGE SCALE GENOMIC DNA]</scope>
    <source>
        <tissue evidence="2">Muscle</tissue>
    </source>
</reference>
<feature type="compositionally biased region" description="Basic and acidic residues" evidence="1">
    <location>
        <begin position="180"/>
        <end position="191"/>
    </location>
</feature>
<accession>A0A5B7G3S0</accession>
<sequence>MFTVFPAEAARWRGRITQQRPSLALRHLTPPLIMPSASPLAPLQLPGSSFKFAHIGCVWRPRPASPKGSRGSTGSYRRPPCAGKLELPGTRPPHTCHTSRQDESRARDQRGKWWYILPAVASVLRHTRSAEGGSKVLERLRKRSLNHSGELSFRAAAEESHASPQASKVLQGAGGSTDASMKEGMTRDARARHPHKAP</sequence>
<proteinExistence type="predicted"/>